<dbReference type="GO" id="GO:0015031">
    <property type="term" value="P:protein transport"/>
    <property type="evidence" value="ECO:0007669"/>
    <property type="project" value="UniProtKB-KW"/>
</dbReference>
<feature type="compositionally biased region" description="Low complexity" evidence="11">
    <location>
        <begin position="247"/>
        <end position="259"/>
    </location>
</feature>
<dbReference type="EMBL" id="JAUTXT010000034">
    <property type="protein sequence ID" value="KAK3672246.1"/>
    <property type="molecule type" value="Genomic_DNA"/>
</dbReference>
<evidence type="ECO:0000256" key="4">
    <source>
        <dbReference type="ARBA" id="ARBA00022816"/>
    </source>
</evidence>
<dbReference type="InterPro" id="IPR038506">
    <property type="entry name" value="GLE1-like_sf"/>
</dbReference>
<proteinExistence type="inferred from homology"/>
<feature type="compositionally biased region" description="Polar residues" evidence="11">
    <location>
        <begin position="32"/>
        <end position="43"/>
    </location>
</feature>
<evidence type="ECO:0000256" key="8">
    <source>
        <dbReference type="ARBA" id="ARBA00023242"/>
    </source>
</evidence>
<evidence type="ECO:0000256" key="1">
    <source>
        <dbReference type="ARBA" id="ARBA00004567"/>
    </source>
</evidence>
<keyword evidence="5" id="KW-0653">Protein transport</keyword>
<reference evidence="12" key="1">
    <citation type="submission" date="2023-07" db="EMBL/GenBank/DDBJ databases">
        <title>Black Yeasts Isolated from many extreme environments.</title>
        <authorList>
            <person name="Coleine C."/>
            <person name="Stajich J.E."/>
            <person name="Selbmann L."/>
        </authorList>
    </citation>
    <scope>NUCLEOTIDE SEQUENCE</scope>
    <source>
        <strain evidence="12">CCFEE 5485</strain>
    </source>
</reference>
<feature type="region of interest" description="Disordered" evidence="11">
    <location>
        <begin position="1"/>
        <end position="52"/>
    </location>
</feature>
<feature type="compositionally biased region" description="Low complexity" evidence="11">
    <location>
        <begin position="211"/>
        <end position="222"/>
    </location>
</feature>
<keyword evidence="7" id="KW-0906">Nuclear pore complex</keyword>
<comment type="similarity">
    <text evidence="2">Belongs to the GLE1 family.</text>
</comment>
<evidence type="ECO:0000313" key="12">
    <source>
        <dbReference type="EMBL" id="KAK3672246.1"/>
    </source>
</evidence>
<evidence type="ECO:0000313" key="13">
    <source>
        <dbReference type="Proteomes" id="UP001274830"/>
    </source>
</evidence>
<feature type="region of interest" description="Disordered" evidence="11">
    <location>
        <begin position="120"/>
        <end position="266"/>
    </location>
</feature>
<keyword evidence="4" id="KW-0509">mRNA transport</keyword>
<dbReference type="GO" id="GO:0005737">
    <property type="term" value="C:cytoplasm"/>
    <property type="evidence" value="ECO:0007669"/>
    <property type="project" value="TreeGrafter"/>
</dbReference>
<comment type="subcellular location">
    <subcellularLocation>
        <location evidence="1">Nucleus</location>
        <location evidence="1">Nuclear pore complex</location>
    </subcellularLocation>
</comment>
<keyword evidence="13" id="KW-1185">Reference proteome</keyword>
<dbReference type="GO" id="GO:0044614">
    <property type="term" value="C:nuclear pore cytoplasmic filaments"/>
    <property type="evidence" value="ECO:0007669"/>
    <property type="project" value="TreeGrafter"/>
</dbReference>
<dbReference type="Pfam" id="PF07817">
    <property type="entry name" value="GLE1"/>
    <property type="match status" value="2"/>
</dbReference>
<evidence type="ECO:0000256" key="5">
    <source>
        <dbReference type="ARBA" id="ARBA00022927"/>
    </source>
</evidence>
<dbReference type="InterPro" id="IPR012476">
    <property type="entry name" value="GLE1"/>
</dbReference>
<dbReference type="GO" id="GO:0005543">
    <property type="term" value="F:phospholipid binding"/>
    <property type="evidence" value="ECO:0007669"/>
    <property type="project" value="TreeGrafter"/>
</dbReference>
<gene>
    <name evidence="12" type="ORF">LTR78_007786</name>
</gene>
<evidence type="ECO:0000256" key="3">
    <source>
        <dbReference type="ARBA" id="ARBA00022448"/>
    </source>
</evidence>
<keyword evidence="8" id="KW-0539">Nucleus</keyword>
<name>A0AAE0TR12_9PEZI</name>
<evidence type="ECO:0000256" key="10">
    <source>
        <dbReference type="ARBA" id="ARBA00029983"/>
    </source>
</evidence>
<dbReference type="Proteomes" id="UP001274830">
    <property type="component" value="Unassembled WGS sequence"/>
</dbReference>
<organism evidence="12 13">
    <name type="scientific">Recurvomyces mirabilis</name>
    <dbReference type="NCBI Taxonomy" id="574656"/>
    <lineage>
        <taxon>Eukaryota</taxon>
        <taxon>Fungi</taxon>
        <taxon>Dikarya</taxon>
        <taxon>Ascomycota</taxon>
        <taxon>Pezizomycotina</taxon>
        <taxon>Dothideomycetes</taxon>
        <taxon>Dothideomycetidae</taxon>
        <taxon>Mycosphaerellales</taxon>
        <taxon>Teratosphaeriaceae</taxon>
        <taxon>Recurvomyces</taxon>
    </lineage>
</organism>
<dbReference type="PANTHER" id="PTHR12960:SF0">
    <property type="entry name" value="MRNA EXPORT FACTOR GLE1"/>
    <property type="match status" value="1"/>
</dbReference>
<keyword evidence="3" id="KW-0813">Transport</keyword>
<accession>A0AAE0TR12</accession>
<keyword evidence="6" id="KW-0811">Translocation</keyword>
<dbReference type="GO" id="GO:0000822">
    <property type="term" value="F:inositol hexakisphosphate binding"/>
    <property type="evidence" value="ECO:0007669"/>
    <property type="project" value="TreeGrafter"/>
</dbReference>
<dbReference type="Gene3D" id="1.25.40.510">
    <property type="entry name" value="GLE1-like"/>
    <property type="match status" value="1"/>
</dbReference>
<dbReference type="GO" id="GO:0016973">
    <property type="term" value="P:poly(A)+ mRNA export from nucleus"/>
    <property type="evidence" value="ECO:0007669"/>
    <property type="project" value="InterPro"/>
</dbReference>
<dbReference type="GO" id="GO:0031369">
    <property type="term" value="F:translation initiation factor binding"/>
    <property type="evidence" value="ECO:0007669"/>
    <property type="project" value="TreeGrafter"/>
</dbReference>
<dbReference type="PANTHER" id="PTHR12960">
    <property type="entry name" value="GLE-1-RELATED"/>
    <property type="match status" value="1"/>
</dbReference>
<evidence type="ECO:0000256" key="9">
    <source>
        <dbReference type="ARBA" id="ARBA00026227"/>
    </source>
</evidence>
<feature type="compositionally biased region" description="Basic and acidic residues" evidence="11">
    <location>
        <begin position="120"/>
        <end position="210"/>
    </location>
</feature>
<evidence type="ECO:0000256" key="2">
    <source>
        <dbReference type="ARBA" id="ARBA00011056"/>
    </source>
</evidence>
<dbReference type="AlphaFoldDB" id="A0AAE0TR12"/>
<evidence type="ECO:0000256" key="7">
    <source>
        <dbReference type="ARBA" id="ARBA00023132"/>
    </source>
</evidence>
<evidence type="ECO:0000256" key="11">
    <source>
        <dbReference type="SAM" id="MobiDB-lite"/>
    </source>
</evidence>
<sequence length="573" mass="65507">MTSPLRPSDYARSTPRSSPSRSRLAEFHRSGSRVNGLSRTESVGSPGLVDSPSRQLLEDFSKIVLEDDLKFKRSLDQQTAEQEKLHRQALDDALAQHEAVRQSAERARLRVELEIVRARKKREEDERQAVEEQRRKLAQEDAERERERLVDVRRQEEDERQKATLQRQRDESERQAETQRQSLEAERAGRERKAAQDKAEADRKAREDAAAVRQRQQQAQQPAPTPQPPAAQPAQPQTNDTHPTVRPTAPAAAQSTSSPLVSSVEQRKVQHKLYMDLWRRLKKFRMTTEKQCKDAGFKDLGEMRREIRKQIGFCSKEDREANRNYLAKIEAVLKRAMTITEPSVDIREFLISVPQAELANATDTKYPAILLYLLNHFGKSVIRALIEGTGENVEHADPLGIMLIQIFARPDYQWNGHSLIDPLWAKYHRLCPQLFGIPAQEGRDEGYFRQVTGLAAGFSAFTLRDFSRSKNKNPAPNTMWWEAMARTLNLPAGQTQLTHYVMLKAMIEEYVPRIITIFGGAGKALLKNAVRNFPPKGPKTQPKRPGDEARMMPHVMALETLQYTLQTKYNITL</sequence>
<protein>
    <recommendedName>
        <fullName evidence="9">mRNA export factor GLE1</fullName>
    </recommendedName>
    <alternativeName>
        <fullName evidence="10">Nucleoporin GLE1</fullName>
    </alternativeName>
</protein>
<feature type="compositionally biased region" description="Low complexity" evidence="11">
    <location>
        <begin position="12"/>
        <end position="22"/>
    </location>
</feature>
<comment type="caution">
    <text evidence="12">The sequence shown here is derived from an EMBL/GenBank/DDBJ whole genome shotgun (WGS) entry which is preliminary data.</text>
</comment>
<evidence type="ECO:0000256" key="6">
    <source>
        <dbReference type="ARBA" id="ARBA00023010"/>
    </source>
</evidence>